<dbReference type="Gene3D" id="3.40.50.10680">
    <property type="entry name" value="CofD-like domains"/>
    <property type="match status" value="1"/>
</dbReference>
<dbReference type="Gene3D" id="1.10.8.240">
    <property type="entry name" value="CofD-like domain"/>
    <property type="match status" value="1"/>
</dbReference>
<dbReference type="HAMAP" id="MF_01257">
    <property type="entry name" value="CofD"/>
    <property type="match status" value="1"/>
</dbReference>
<organism evidence="3">
    <name type="scientific">marine metagenome</name>
    <dbReference type="NCBI Taxonomy" id="408172"/>
    <lineage>
        <taxon>unclassified sequences</taxon>
        <taxon>metagenomes</taxon>
        <taxon>ecological metagenomes</taxon>
    </lineage>
</organism>
<evidence type="ECO:0008006" key="4">
    <source>
        <dbReference type="Google" id="ProtNLM"/>
    </source>
</evidence>
<reference evidence="3" key="1">
    <citation type="submission" date="2018-05" db="EMBL/GenBank/DDBJ databases">
        <authorList>
            <person name="Lanie J.A."/>
            <person name="Ng W.-L."/>
            <person name="Kazmierczak K.M."/>
            <person name="Andrzejewski T.M."/>
            <person name="Davidsen T.M."/>
            <person name="Wayne K.J."/>
            <person name="Tettelin H."/>
            <person name="Glass J.I."/>
            <person name="Rusch D."/>
            <person name="Podicherti R."/>
            <person name="Tsui H.-C.T."/>
            <person name="Winkler M.E."/>
        </authorList>
    </citation>
    <scope>NUCLEOTIDE SEQUENCE</scope>
</reference>
<name>A0A381SFA1_9ZZZZ</name>
<dbReference type="SUPFAM" id="SSF142338">
    <property type="entry name" value="CofD-like"/>
    <property type="match status" value="1"/>
</dbReference>
<dbReference type="Pfam" id="PF01933">
    <property type="entry name" value="CofD"/>
    <property type="match status" value="1"/>
</dbReference>
<evidence type="ECO:0000313" key="3">
    <source>
        <dbReference type="EMBL" id="SVA02154.1"/>
    </source>
</evidence>
<dbReference type="PANTHER" id="PTHR43007">
    <property type="entry name" value="2-PHOSPHO-L-LACTATE TRANSFERASE"/>
    <property type="match status" value="1"/>
</dbReference>
<dbReference type="AlphaFoldDB" id="A0A381SFA1"/>
<evidence type="ECO:0000256" key="1">
    <source>
        <dbReference type="ARBA" id="ARBA00022679"/>
    </source>
</evidence>
<protein>
    <recommendedName>
        <fullName evidence="4">2-phospho-L-lactate transferase</fullName>
    </recommendedName>
</protein>
<dbReference type="InterPro" id="IPR010115">
    <property type="entry name" value="FbiA/CofD"/>
</dbReference>
<dbReference type="GO" id="GO:0043743">
    <property type="term" value="F:LPPG:FO 2-phospho-L-lactate transferase activity"/>
    <property type="evidence" value="ECO:0007669"/>
    <property type="project" value="InterPro"/>
</dbReference>
<dbReference type="GO" id="GO:0000287">
    <property type="term" value="F:magnesium ion binding"/>
    <property type="evidence" value="ECO:0007669"/>
    <property type="project" value="InterPro"/>
</dbReference>
<dbReference type="NCBIfam" id="TIGR01819">
    <property type="entry name" value="F420_cofD"/>
    <property type="match status" value="1"/>
</dbReference>
<keyword evidence="1" id="KW-0808">Transferase</keyword>
<keyword evidence="2" id="KW-0460">Magnesium</keyword>
<dbReference type="PANTHER" id="PTHR43007:SF1">
    <property type="entry name" value="2-PHOSPHO-L-LACTATE TRANSFERASE"/>
    <property type="match status" value="1"/>
</dbReference>
<dbReference type="InterPro" id="IPR002882">
    <property type="entry name" value="CofD"/>
</dbReference>
<gene>
    <name evidence="3" type="ORF">METZ01_LOCUS55008</name>
</gene>
<dbReference type="InterPro" id="IPR038136">
    <property type="entry name" value="CofD-like_dom_sf"/>
</dbReference>
<accession>A0A381SFA1</accession>
<dbReference type="CDD" id="cd07186">
    <property type="entry name" value="CofD_like"/>
    <property type="match status" value="1"/>
</dbReference>
<dbReference type="EMBL" id="UINC01002976">
    <property type="protein sequence ID" value="SVA02154.1"/>
    <property type="molecule type" value="Genomic_DNA"/>
</dbReference>
<sequence>MVASEGFGLPTVLAFAGGVGGAKLALGFALCLPPDDLVICVNTGDDETFHGLHISPDLDTMMYTLSGLSNQETGWGVAGDTFTALEMLGKFGADVWFNLGDRDFATHIRRTELLAEGKTLSEVTAELNQGLGVFHSIVPMSDDPVKTVLATDEGDLPMQRYFVGRRAEPKISEVRYLGVGVAAPAPGLQDALTNAGMLVLCPSNPYLSLGPILALPGVRQRMRAFPGKKVCVSPIVGGEAVKGPAGKIMAELGKKVSCVEIAREYQDICDVFVMDDQDRTLASEIEEMGIIPLITSTIMNSEEDKIALAREILAVSD</sequence>
<evidence type="ECO:0000256" key="2">
    <source>
        <dbReference type="ARBA" id="ARBA00022842"/>
    </source>
</evidence>
<proteinExistence type="inferred from homology"/>